<dbReference type="GO" id="GO:0003677">
    <property type="term" value="F:DNA binding"/>
    <property type="evidence" value="ECO:0007669"/>
    <property type="project" value="UniProtKB-KW"/>
</dbReference>
<dbReference type="SUPFAM" id="SSF46785">
    <property type="entry name" value="Winged helix' DNA-binding domain"/>
    <property type="match status" value="1"/>
</dbReference>
<dbReference type="InterPro" id="IPR036390">
    <property type="entry name" value="WH_DNA-bd_sf"/>
</dbReference>
<organism evidence="6 7">
    <name type="scientific">Anaerospora hongkongensis</name>
    <dbReference type="NCBI Taxonomy" id="244830"/>
    <lineage>
        <taxon>Bacteria</taxon>
        <taxon>Bacillati</taxon>
        <taxon>Bacillota</taxon>
        <taxon>Negativicutes</taxon>
        <taxon>Selenomonadales</taxon>
        <taxon>Sporomusaceae</taxon>
        <taxon>Anaerospora</taxon>
    </lineage>
</organism>
<dbReference type="InterPro" id="IPR000847">
    <property type="entry name" value="LysR_HTH_N"/>
</dbReference>
<comment type="similarity">
    <text evidence="1">Belongs to the LysR transcriptional regulatory family.</text>
</comment>
<sequence>MDILHLRYFLEVARQKSFTKASQTLRVSQPSISKVIKTLENELNITLLERAGREVELTDAGKAVFEKAQHVVLEFQDLASELSEVCNLKKGEITIGLPPMVGARFFPKVIGHFRQAYPLIQIKLIEVGSKQIEAGVEAGTLDLGVIALPASQEGFELFPFVNEALCVVLYQEHPLAGNTALTLAALKEEPFILYKEDFSLYDHILSQCQARGFRPAIACQSSQWDFIGEMVGARLGIALLPETVCKELDKDRFRCIPLTDPVIPWKLAIIRQKNRYLSFAAREWLSFTKAFFLAQNTNTSL</sequence>
<dbReference type="PRINTS" id="PR00039">
    <property type="entry name" value="HTHLYSR"/>
</dbReference>
<dbReference type="Proteomes" id="UP000295063">
    <property type="component" value="Unassembled WGS sequence"/>
</dbReference>
<evidence type="ECO:0000256" key="3">
    <source>
        <dbReference type="ARBA" id="ARBA00023125"/>
    </source>
</evidence>
<proteinExistence type="inferred from homology"/>
<comment type="caution">
    <text evidence="6">The sequence shown here is derived from an EMBL/GenBank/DDBJ whole genome shotgun (WGS) entry which is preliminary data.</text>
</comment>
<dbReference type="AlphaFoldDB" id="A0A4R1Q3F8"/>
<evidence type="ECO:0000256" key="1">
    <source>
        <dbReference type="ARBA" id="ARBA00009437"/>
    </source>
</evidence>
<dbReference type="Pfam" id="PF00126">
    <property type="entry name" value="HTH_1"/>
    <property type="match status" value="1"/>
</dbReference>
<name>A0A4R1Q3F8_9FIRM</name>
<dbReference type="GO" id="GO:0003700">
    <property type="term" value="F:DNA-binding transcription factor activity"/>
    <property type="evidence" value="ECO:0007669"/>
    <property type="project" value="InterPro"/>
</dbReference>
<dbReference type="InterPro" id="IPR036388">
    <property type="entry name" value="WH-like_DNA-bd_sf"/>
</dbReference>
<dbReference type="FunFam" id="1.10.10.10:FF:000001">
    <property type="entry name" value="LysR family transcriptional regulator"/>
    <property type="match status" value="1"/>
</dbReference>
<keyword evidence="3 6" id="KW-0238">DNA-binding</keyword>
<dbReference type="PROSITE" id="PS50931">
    <property type="entry name" value="HTH_LYSR"/>
    <property type="match status" value="1"/>
</dbReference>
<dbReference type="OrthoDB" id="1624015at2"/>
<evidence type="ECO:0000256" key="4">
    <source>
        <dbReference type="ARBA" id="ARBA00023163"/>
    </source>
</evidence>
<dbReference type="InterPro" id="IPR005119">
    <property type="entry name" value="LysR_subst-bd"/>
</dbReference>
<gene>
    <name evidence="6" type="ORF">EV210_102260</name>
</gene>
<reference evidence="6 7" key="1">
    <citation type="submission" date="2019-03" db="EMBL/GenBank/DDBJ databases">
        <title>Genomic Encyclopedia of Type Strains, Phase IV (KMG-IV): sequencing the most valuable type-strain genomes for metagenomic binning, comparative biology and taxonomic classification.</title>
        <authorList>
            <person name="Goeker M."/>
        </authorList>
    </citation>
    <scope>NUCLEOTIDE SEQUENCE [LARGE SCALE GENOMIC DNA]</scope>
    <source>
        <strain evidence="6 7">DSM 15969</strain>
    </source>
</reference>
<keyword evidence="4" id="KW-0804">Transcription</keyword>
<dbReference type="PANTHER" id="PTHR30419:SF8">
    <property type="entry name" value="NITROGEN ASSIMILATION TRANSCRIPTIONAL ACTIVATOR-RELATED"/>
    <property type="match status" value="1"/>
</dbReference>
<dbReference type="EMBL" id="SLUI01000002">
    <property type="protein sequence ID" value="TCL39345.1"/>
    <property type="molecule type" value="Genomic_DNA"/>
</dbReference>
<evidence type="ECO:0000313" key="6">
    <source>
        <dbReference type="EMBL" id="TCL39345.1"/>
    </source>
</evidence>
<evidence type="ECO:0000259" key="5">
    <source>
        <dbReference type="PROSITE" id="PS50931"/>
    </source>
</evidence>
<evidence type="ECO:0000313" key="7">
    <source>
        <dbReference type="Proteomes" id="UP000295063"/>
    </source>
</evidence>
<keyword evidence="7" id="KW-1185">Reference proteome</keyword>
<keyword evidence="2" id="KW-0805">Transcription regulation</keyword>
<dbReference type="RefSeq" id="WP_132075721.1">
    <property type="nucleotide sequence ID" value="NZ_DAMAKO010000008.1"/>
</dbReference>
<protein>
    <submittedName>
        <fullName evidence="6">DNA-binding transcriptional LysR family regulator</fullName>
    </submittedName>
</protein>
<dbReference type="PANTHER" id="PTHR30419">
    <property type="entry name" value="HTH-TYPE TRANSCRIPTIONAL REGULATOR YBHD"/>
    <property type="match status" value="1"/>
</dbReference>
<evidence type="ECO:0000256" key="2">
    <source>
        <dbReference type="ARBA" id="ARBA00023015"/>
    </source>
</evidence>
<dbReference type="Gene3D" id="3.40.190.290">
    <property type="match status" value="1"/>
</dbReference>
<dbReference type="CDD" id="cd08438">
    <property type="entry name" value="PBP2_CidR"/>
    <property type="match status" value="1"/>
</dbReference>
<accession>A0A4R1Q3F8</accession>
<dbReference type="GO" id="GO:0005829">
    <property type="term" value="C:cytosol"/>
    <property type="evidence" value="ECO:0007669"/>
    <property type="project" value="TreeGrafter"/>
</dbReference>
<dbReference type="SUPFAM" id="SSF53850">
    <property type="entry name" value="Periplasmic binding protein-like II"/>
    <property type="match status" value="1"/>
</dbReference>
<dbReference type="Pfam" id="PF03466">
    <property type="entry name" value="LysR_substrate"/>
    <property type="match status" value="1"/>
</dbReference>
<dbReference type="InterPro" id="IPR050950">
    <property type="entry name" value="HTH-type_LysR_regulators"/>
</dbReference>
<dbReference type="Gene3D" id="1.10.10.10">
    <property type="entry name" value="Winged helix-like DNA-binding domain superfamily/Winged helix DNA-binding domain"/>
    <property type="match status" value="1"/>
</dbReference>
<feature type="domain" description="HTH lysR-type" evidence="5">
    <location>
        <begin position="1"/>
        <end position="58"/>
    </location>
</feature>